<evidence type="ECO:0000313" key="6">
    <source>
        <dbReference type="Proteomes" id="UP001372338"/>
    </source>
</evidence>
<dbReference type="InterPro" id="IPR050232">
    <property type="entry name" value="FBL13/AtMIF1-like"/>
</dbReference>
<dbReference type="InterPro" id="IPR053781">
    <property type="entry name" value="F-box_AtFBL13-like"/>
</dbReference>
<dbReference type="EMBL" id="JAYWIO010000004">
    <property type="protein sequence ID" value="KAK7270006.1"/>
    <property type="molecule type" value="Genomic_DNA"/>
</dbReference>
<evidence type="ECO:0000259" key="1">
    <source>
        <dbReference type="Pfam" id="PF24758"/>
    </source>
</evidence>
<accession>A0AAN9F7J5</accession>
<evidence type="ECO:0000313" key="3">
    <source>
        <dbReference type="EMBL" id="KAK7270005.1"/>
    </source>
</evidence>
<evidence type="ECO:0000313" key="2">
    <source>
        <dbReference type="EMBL" id="KAK7270004.1"/>
    </source>
</evidence>
<feature type="domain" description="F-box/LRR-repeat protein 15/At3g58940/PEG3-like LRR" evidence="1">
    <location>
        <begin position="103"/>
        <end position="220"/>
    </location>
</feature>
<dbReference type="InterPro" id="IPR036047">
    <property type="entry name" value="F-box-like_dom_sf"/>
</dbReference>
<protein>
    <recommendedName>
        <fullName evidence="1">F-box/LRR-repeat protein 15/At3g58940/PEG3-like LRR domain-containing protein</fullName>
    </recommendedName>
</protein>
<dbReference type="EMBL" id="JAYWIO010000004">
    <property type="protein sequence ID" value="KAK7270005.1"/>
    <property type="molecule type" value="Genomic_DNA"/>
</dbReference>
<dbReference type="InterPro" id="IPR032675">
    <property type="entry name" value="LRR_dom_sf"/>
</dbReference>
<dbReference type="Pfam" id="PF24758">
    <property type="entry name" value="LRR_At5g56370"/>
    <property type="match status" value="1"/>
</dbReference>
<dbReference type="Gene3D" id="3.80.10.10">
    <property type="entry name" value="Ribonuclease Inhibitor"/>
    <property type="match status" value="1"/>
</dbReference>
<dbReference type="EMBL" id="JAYWIO010000004">
    <property type="protein sequence ID" value="KAK7270008.1"/>
    <property type="molecule type" value="Genomic_DNA"/>
</dbReference>
<organism evidence="3 6">
    <name type="scientific">Crotalaria pallida</name>
    <name type="common">Smooth rattlebox</name>
    <name type="synonym">Crotalaria striata</name>
    <dbReference type="NCBI Taxonomy" id="3830"/>
    <lineage>
        <taxon>Eukaryota</taxon>
        <taxon>Viridiplantae</taxon>
        <taxon>Streptophyta</taxon>
        <taxon>Embryophyta</taxon>
        <taxon>Tracheophyta</taxon>
        <taxon>Spermatophyta</taxon>
        <taxon>Magnoliopsida</taxon>
        <taxon>eudicotyledons</taxon>
        <taxon>Gunneridae</taxon>
        <taxon>Pentapetalae</taxon>
        <taxon>rosids</taxon>
        <taxon>fabids</taxon>
        <taxon>Fabales</taxon>
        <taxon>Fabaceae</taxon>
        <taxon>Papilionoideae</taxon>
        <taxon>50 kb inversion clade</taxon>
        <taxon>genistoids sensu lato</taxon>
        <taxon>core genistoids</taxon>
        <taxon>Crotalarieae</taxon>
        <taxon>Crotalaria</taxon>
    </lineage>
</organism>
<comment type="caution">
    <text evidence="3">The sequence shown here is derived from an EMBL/GenBank/DDBJ whole genome shotgun (WGS) entry which is preliminary data.</text>
</comment>
<reference evidence="3 6" key="1">
    <citation type="submission" date="2024-01" db="EMBL/GenBank/DDBJ databases">
        <title>The genomes of 5 underutilized Papilionoideae crops provide insights into root nodulation and disease resistanc.</title>
        <authorList>
            <person name="Yuan L."/>
        </authorList>
    </citation>
    <scope>NUCLEOTIDE SEQUENCE [LARGE SCALE GENOMIC DNA]</scope>
    <source>
        <strain evidence="3">ZHUSHIDOU_FW_LH</strain>
        <tissue evidence="3">Leaf</tissue>
    </source>
</reference>
<dbReference type="SUPFAM" id="SSF81383">
    <property type="entry name" value="F-box domain"/>
    <property type="match status" value="1"/>
</dbReference>
<dbReference type="AlphaFoldDB" id="A0AAN9F7J5"/>
<dbReference type="PANTHER" id="PTHR31900">
    <property type="entry name" value="F-BOX/RNI SUPERFAMILY PROTEIN-RELATED"/>
    <property type="match status" value="1"/>
</dbReference>
<dbReference type="Proteomes" id="UP001372338">
    <property type="component" value="Unassembled WGS sequence"/>
</dbReference>
<dbReference type="PANTHER" id="PTHR31900:SF30">
    <property type="entry name" value="SUPERFAMILY PROTEIN, PUTATIVE-RELATED"/>
    <property type="match status" value="1"/>
</dbReference>
<dbReference type="InterPro" id="IPR055411">
    <property type="entry name" value="LRR_FXL15/At3g58940/PEG3-like"/>
</dbReference>
<dbReference type="EMBL" id="JAYWIO010000004">
    <property type="protein sequence ID" value="KAK7270004.1"/>
    <property type="molecule type" value="Genomic_DNA"/>
</dbReference>
<proteinExistence type="predicted"/>
<sequence length="308" mass="35294">MEAEGIMEQRSSDTTIHDLPDHILQHILSLLFSTKYAVQTCVLSKRWVYLWKDISNILLPQTGFKSRQQFINFVSRFYQVYDCSNIRSLFFCCQVGEDAPQINEWLQGFINPNIQELSVYVGETKEPLVFPEHLFTCATLTKFQVCMKHIFKIPFSIQFESLRTLTLNSIIFPDTSSTQQFFNGCPCLEVLDLYYCNWMNVDSVCICPPMLQKVTIIEGRGKDKPNEATRVSNYCNVMIDGNSLKSFSYKGDLRNDYFLYSSTSVMIASVDIHAPKSWNKNAALFVFKLLHALSNAENLSITPISLSV</sequence>
<gene>
    <name evidence="2" type="ORF">RIF29_22846</name>
    <name evidence="3" type="ORF">RIF29_22847</name>
    <name evidence="4" type="ORF">RIF29_22848</name>
    <name evidence="5" type="ORF">RIF29_22851</name>
</gene>
<dbReference type="CDD" id="cd22160">
    <property type="entry name" value="F-box_AtFBL13-like"/>
    <property type="match status" value="1"/>
</dbReference>
<evidence type="ECO:0000313" key="4">
    <source>
        <dbReference type="EMBL" id="KAK7270006.1"/>
    </source>
</evidence>
<dbReference type="SUPFAM" id="SSF52058">
    <property type="entry name" value="L domain-like"/>
    <property type="match status" value="1"/>
</dbReference>
<name>A0AAN9F7J5_CROPI</name>
<keyword evidence="6" id="KW-1185">Reference proteome</keyword>
<evidence type="ECO:0000313" key="5">
    <source>
        <dbReference type="EMBL" id="KAK7270008.1"/>
    </source>
</evidence>